<keyword evidence="4 5" id="KW-0472">Membrane</keyword>
<dbReference type="GO" id="GO:0016787">
    <property type="term" value="F:hydrolase activity"/>
    <property type="evidence" value="ECO:0007669"/>
    <property type="project" value="InterPro"/>
</dbReference>
<keyword evidence="3 5" id="KW-1133">Transmembrane helix</keyword>
<evidence type="ECO:0000256" key="1">
    <source>
        <dbReference type="ARBA" id="ARBA00004141"/>
    </source>
</evidence>
<dbReference type="InterPro" id="IPR004843">
    <property type="entry name" value="Calcineurin-like_PHP"/>
</dbReference>
<dbReference type="GO" id="GO:0006506">
    <property type="term" value="P:GPI anchor biosynthetic process"/>
    <property type="evidence" value="ECO:0007669"/>
    <property type="project" value="InterPro"/>
</dbReference>
<dbReference type="SUPFAM" id="SSF56300">
    <property type="entry name" value="Metallo-dependent phosphatases"/>
    <property type="match status" value="1"/>
</dbReference>
<evidence type="ECO:0000259" key="6">
    <source>
        <dbReference type="Pfam" id="PF00149"/>
    </source>
</evidence>
<protein>
    <recommendedName>
        <fullName evidence="6">Calcineurin-like phosphoesterase domain-containing protein</fullName>
    </recommendedName>
</protein>
<dbReference type="InterPro" id="IPR033308">
    <property type="entry name" value="PGAP5/Cdc1/Ted1"/>
</dbReference>
<proteinExistence type="predicted"/>
<keyword evidence="2 5" id="KW-0812">Transmembrane</keyword>
<feature type="transmembrane region" description="Helical" evidence="5">
    <location>
        <begin position="404"/>
        <end position="424"/>
    </location>
</feature>
<dbReference type="PANTHER" id="PTHR13315:SF4">
    <property type="entry name" value="METALLOPHOSPHOESTERASE, ISOFORM E"/>
    <property type="match status" value="1"/>
</dbReference>
<evidence type="ECO:0000313" key="8">
    <source>
        <dbReference type="Proteomes" id="UP000738402"/>
    </source>
</evidence>
<accession>A0AAN6D2F4</accession>
<evidence type="ECO:0000256" key="4">
    <source>
        <dbReference type="ARBA" id="ARBA00023136"/>
    </source>
</evidence>
<reference evidence="7" key="1">
    <citation type="journal article" date="2021" name="G3 (Bethesda)">
        <title>Genomic diversity, chromosomal rearrangements, and interspecies hybridization in the ogataea polymorpha species complex.</title>
        <authorList>
            <person name="Hanson S.J."/>
            <person name="Cinneide E.O."/>
            <person name="Salzberg L.I."/>
            <person name="Wolfe K.H."/>
            <person name="McGowan J."/>
            <person name="Fitzpatrick D.A."/>
            <person name="Matlin K."/>
        </authorList>
    </citation>
    <scope>NUCLEOTIDE SEQUENCE</scope>
    <source>
        <strain evidence="7">83-405-1</strain>
    </source>
</reference>
<dbReference type="Pfam" id="PF00149">
    <property type="entry name" value="Metallophos"/>
    <property type="match status" value="1"/>
</dbReference>
<dbReference type="GO" id="GO:0005783">
    <property type="term" value="C:endoplasmic reticulum"/>
    <property type="evidence" value="ECO:0007669"/>
    <property type="project" value="TreeGrafter"/>
</dbReference>
<gene>
    <name evidence="7" type="ORF">KL933_004825</name>
</gene>
<dbReference type="GO" id="GO:0016020">
    <property type="term" value="C:membrane"/>
    <property type="evidence" value="ECO:0007669"/>
    <property type="project" value="UniProtKB-SubCell"/>
</dbReference>
<evidence type="ECO:0000256" key="3">
    <source>
        <dbReference type="ARBA" id="ARBA00022989"/>
    </source>
</evidence>
<comment type="subcellular location">
    <subcellularLocation>
        <location evidence="1">Membrane</location>
        <topology evidence="1">Multi-pass membrane protein</topology>
    </subcellularLocation>
</comment>
<evidence type="ECO:0000256" key="2">
    <source>
        <dbReference type="ARBA" id="ARBA00022692"/>
    </source>
</evidence>
<organism evidence="7 8">
    <name type="scientific">Ogataea haglerorum</name>
    <dbReference type="NCBI Taxonomy" id="1937702"/>
    <lineage>
        <taxon>Eukaryota</taxon>
        <taxon>Fungi</taxon>
        <taxon>Dikarya</taxon>
        <taxon>Ascomycota</taxon>
        <taxon>Saccharomycotina</taxon>
        <taxon>Pichiomycetes</taxon>
        <taxon>Pichiales</taxon>
        <taxon>Pichiaceae</taxon>
        <taxon>Ogataea</taxon>
    </lineage>
</organism>
<evidence type="ECO:0000313" key="7">
    <source>
        <dbReference type="EMBL" id="KAG7724321.1"/>
    </source>
</evidence>
<evidence type="ECO:0000256" key="5">
    <source>
        <dbReference type="SAM" id="Phobius"/>
    </source>
</evidence>
<feature type="domain" description="Calcineurin-like phosphoesterase" evidence="6">
    <location>
        <begin position="86"/>
        <end position="317"/>
    </location>
</feature>
<dbReference type="PANTHER" id="PTHR13315">
    <property type="entry name" value="METALLO PHOSPHOESTERASE RELATED"/>
    <property type="match status" value="1"/>
</dbReference>
<sequence>MSKFRGVSSMGIGDAYQAGRPGADLRPKPTRSANGLRLRSRQFITFLLLWLFVVQYFERWQVSSMIRSCRWKDWEKWPSGADPHHLVVIGDPQLVDNFSYPARNRLLLYLTQRLSDNYLHRNHRLYHQILQPDTALFVGDLFDGGREWTNPVWYGEYSRFHRVFDPIESTRTLAQIPGNHDIGFGNGVQLSVLNRFRTFFGNPNDYLVLGNHTLVLLDTISLSSTDHPEVNKDPTSFLAALGHDEHPAKQYPRVLVSHVPLYRFTESQTCGPLRESKKRFPVMRGKQYQTVIEYELSQRILNSVKPKLVLSGDDHDYCHIRHPLANTGAPRSVAGEAFTDEITVKSSAMTGGIKKPAIQLLSLYNPLDGDADPNLVVEETGSLVVSHDTLRSRLCYLPDPYQSLRWYCFVILLMSASFVMVYIYPDTTARLNSRLRDRLGVIKPLYEDDLVKRQSLKMSLMDFLLDWNVPEGRNWKMCVLHIAASFAVYVCILNRYHNSI</sequence>
<dbReference type="InterPro" id="IPR029052">
    <property type="entry name" value="Metallo-depent_PP-like"/>
</dbReference>
<dbReference type="EMBL" id="JAHLUH010000017">
    <property type="protein sequence ID" value="KAG7724321.1"/>
    <property type="molecule type" value="Genomic_DNA"/>
</dbReference>
<dbReference type="Proteomes" id="UP000738402">
    <property type="component" value="Unassembled WGS sequence"/>
</dbReference>
<comment type="caution">
    <text evidence="7">The sequence shown here is derived from an EMBL/GenBank/DDBJ whole genome shotgun (WGS) entry which is preliminary data.</text>
</comment>
<dbReference type="Gene3D" id="3.60.21.10">
    <property type="match status" value="1"/>
</dbReference>
<dbReference type="AlphaFoldDB" id="A0AAN6D2F4"/>
<name>A0AAN6D2F4_9ASCO</name>